<sequence length="122" mass="13702">MRLMIHLTNGSTILSVEETFDTRNTGGKRRSWDDEYILKRQFSALIPAFDPRPGRTNVNQTTDLEIPAPGLASEATTSTETCLTTQPKLQLILRGPNLPGIVNVFLREKNIRTDISKFKIDS</sequence>
<keyword evidence="3" id="KW-1185">Reference proteome</keyword>
<dbReference type="VEuPathDB" id="VectorBase:PHUM413300"/>
<evidence type="ECO:0000313" key="1">
    <source>
        <dbReference type="EMBL" id="EEB16237.1"/>
    </source>
</evidence>
<dbReference type="CTD" id="8234298"/>
<organism>
    <name type="scientific">Pediculus humanus subsp. corporis</name>
    <name type="common">Body louse</name>
    <dbReference type="NCBI Taxonomy" id="121224"/>
    <lineage>
        <taxon>Eukaryota</taxon>
        <taxon>Metazoa</taxon>
        <taxon>Ecdysozoa</taxon>
        <taxon>Arthropoda</taxon>
        <taxon>Hexapoda</taxon>
        <taxon>Insecta</taxon>
        <taxon>Pterygota</taxon>
        <taxon>Neoptera</taxon>
        <taxon>Paraneoptera</taxon>
        <taxon>Psocodea</taxon>
        <taxon>Troctomorpha</taxon>
        <taxon>Phthiraptera</taxon>
        <taxon>Anoplura</taxon>
        <taxon>Pediculidae</taxon>
        <taxon>Pediculus</taxon>
    </lineage>
</organism>
<name>E0VS81_PEDHC</name>
<dbReference type="RefSeq" id="XP_002428975.1">
    <property type="nucleotide sequence ID" value="XM_002428930.1"/>
</dbReference>
<dbReference type="GO" id="GO:0016874">
    <property type="term" value="F:ligase activity"/>
    <property type="evidence" value="ECO:0007669"/>
    <property type="project" value="UniProtKB-KW"/>
</dbReference>
<evidence type="ECO:0000313" key="2">
    <source>
        <dbReference type="EnsemblMetazoa" id="PHUM413300-PA"/>
    </source>
</evidence>
<dbReference type="STRING" id="121224.E0VS81"/>
<dbReference type="HOGENOM" id="CLU_2029473_0_0_1"/>
<dbReference type="eggNOG" id="KOG4276">
    <property type="taxonomic scope" value="Eukaryota"/>
</dbReference>
<dbReference type="EMBL" id="DS235745">
    <property type="protein sequence ID" value="EEB16237.1"/>
    <property type="molecule type" value="Genomic_DNA"/>
</dbReference>
<evidence type="ECO:0000313" key="3">
    <source>
        <dbReference type="Proteomes" id="UP000009046"/>
    </source>
</evidence>
<dbReference type="KEGG" id="phu:Phum_PHUM413300"/>
<gene>
    <name evidence="2" type="primary">8234298</name>
    <name evidence="1" type="ORF">Phum_PHUM413300</name>
</gene>
<reference evidence="2" key="3">
    <citation type="submission" date="2020-05" db="UniProtKB">
        <authorList>
            <consortium name="EnsemblMetazoa"/>
        </authorList>
    </citation>
    <scope>IDENTIFICATION</scope>
    <source>
        <strain evidence="2">USDA</strain>
    </source>
</reference>
<reference evidence="1" key="1">
    <citation type="submission" date="2007-04" db="EMBL/GenBank/DDBJ databases">
        <title>Annotation of Pediculus humanus corporis strain USDA.</title>
        <authorList>
            <person name="Kirkness E."/>
            <person name="Hannick L."/>
            <person name="Hass B."/>
            <person name="Bruggner R."/>
            <person name="Lawson D."/>
            <person name="Bidwell S."/>
            <person name="Joardar V."/>
            <person name="Caler E."/>
            <person name="Walenz B."/>
            <person name="Inman J."/>
            <person name="Schobel S."/>
            <person name="Galinsky K."/>
            <person name="Amedeo P."/>
            <person name="Strausberg R."/>
        </authorList>
    </citation>
    <scope>NUCLEOTIDE SEQUENCE</scope>
    <source>
        <strain evidence="1">USDA</strain>
    </source>
</reference>
<dbReference type="EnsemblMetazoa" id="PHUM413300-RA">
    <property type="protein sequence ID" value="PHUM413300-PA"/>
    <property type="gene ID" value="PHUM413300"/>
</dbReference>
<dbReference type="OrthoDB" id="412600at2759"/>
<dbReference type="EMBL" id="AAZO01005078">
    <property type="status" value="NOT_ANNOTATED_CDS"/>
    <property type="molecule type" value="Genomic_DNA"/>
</dbReference>
<dbReference type="UniPathway" id="UPA00143"/>
<protein>
    <submittedName>
        <fullName evidence="1 2">Hect E3 ubiquitin ligase, putative</fullName>
    </submittedName>
</protein>
<dbReference type="GeneID" id="8234298"/>
<dbReference type="Proteomes" id="UP000009046">
    <property type="component" value="Unassembled WGS sequence"/>
</dbReference>
<dbReference type="InParanoid" id="E0VS81"/>
<accession>E0VS81</accession>
<dbReference type="GO" id="GO:0016567">
    <property type="term" value="P:protein ubiquitination"/>
    <property type="evidence" value="ECO:0007669"/>
    <property type="project" value="UniProtKB-UniPathway"/>
</dbReference>
<reference evidence="1" key="2">
    <citation type="submission" date="2007-04" db="EMBL/GenBank/DDBJ databases">
        <title>The genome of the human body louse.</title>
        <authorList>
            <consortium name="The Human Body Louse Genome Consortium"/>
            <person name="Kirkness E."/>
            <person name="Walenz B."/>
            <person name="Hass B."/>
            <person name="Bruggner R."/>
            <person name="Strausberg R."/>
        </authorList>
    </citation>
    <scope>NUCLEOTIDE SEQUENCE</scope>
    <source>
        <strain evidence="1">USDA</strain>
    </source>
</reference>
<dbReference type="AlphaFoldDB" id="E0VS81"/>
<dbReference type="EMBL" id="AAZO01005079">
    <property type="status" value="NOT_ANNOTATED_CDS"/>
    <property type="molecule type" value="Genomic_DNA"/>
</dbReference>
<keyword evidence="1" id="KW-0436">Ligase</keyword>
<proteinExistence type="predicted"/>